<comment type="caution">
    <text evidence="6">The sequence shown here is derived from an EMBL/GenBank/DDBJ whole genome shotgun (WGS) entry which is preliminary data.</text>
</comment>
<evidence type="ECO:0000256" key="5">
    <source>
        <dbReference type="RuleBase" id="RU361238"/>
    </source>
</evidence>
<comment type="similarity">
    <text evidence="5">Belongs to the tannase family.</text>
</comment>
<dbReference type="GO" id="GO:0052689">
    <property type="term" value="F:carboxylic ester hydrolase activity"/>
    <property type="evidence" value="ECO:0007669"/>
    <property type="project" value="UniProtKB-KW"/>
</dbReference>
<dbReference type="Proteomes" id="UP000566819">
    <property type="component" value="Unassembled WGS sequence"/>
</dbReference>
<sequence>MTQTVYEDVMRKSRQTFNSVLGTNDPNLSLFKKSGGKMITWHGLSDPLIFPNGTSQYYDRVLAQDASAKDYYRFFQAPGIETEALSVEF</sequence>
<keyword evidence="3 5" id="KW-0378">Hydrolase</keyword>
<dbReference type="Pfam" id="PF07519">
    <property type="entry name" value="Tannase"/>
    <property type="match status" value="1"/>
</dbReference>
<evidence type="ECO:0000256" key="3">
    <source>
        <dbReference type="ARBA" id="ARBA00022801"/>
    </source>
</evidence>
<dbReference type="EC" id="3.1.1.-" evidence="5"/>
<evidence type="ECO:0000313" key="7">
    <source>
        <dbReference type="Proteomes" id="UP000566819"/>
    </source>
</evidence>
<dbReference type="PANTHER" id="PTHR33938">
    <property type="entry name" value="FERULOYL ESTERASE B-RELATED"/>
    <property type="match status" value="1"/>
</dbReference>
<accession>A0A8H4VWN9</accession>
<organism evidence="6 7">
    <name type="scientific">Cudoniella acicularis</name>
    <dbReference type="NCBI Taxonomy" id="354080"/>
    <lineage>
        <taxon>Eukaryota</taxon>
        <taxon>Fungi</taxon>
        <taxon>Dikarya</taxon>
        <taxon>Ascomycota</taxon>
        <taxon>Pezizomycotina</taxon>
        <taxon>Leotiomycetes</taxon>
        <taxon>Helotiales</taxon>
        <taxon>Tricladiaceae</taxon>
        <taxon>Cudoniella</taxon>
    </lineage>
</organism>
<evidence type="ECO:0000256" key="4">
    <source>
        <dbReference type="ARBA" id="ARBA00023157"/>
    </source>
</evidence>
<reference evidence="6 7" key="1">
    <citation type="submission" date="2020-03" db="EMBL/GenBank/DDBJ databases">
        <title>Draft Genome Sequence of Cudoniella acicularis.</title>
        <authorList>
            <person name="Buettner E."/>
            <person name="Kellner H."/>
        </authorList>
    </citation>
    <scope>NUCLEOTIDE SEQUENCE [LARGE SCALE GENOMIC DNA]</scope>
    <source>
        <strain evidence="6 7">DSM 108380</strain>
    </source>
</reference>
<keyword evidence="4" id="KW-1015">Disulfide bond</keyword>
<evidence type="ECO:0000256" key="2">
    <source>
        <dbReference type="ARBA" id="ARBA00022729"/>
    </source>
</evidence>
<dbReference type="EMBL" id="JAAMPI010001385">
    <property type="protein sequence ID" value="KAF4625408.1"/>
    <property type="molecule type" value="Genomic_DNA"/>
</dbReference>
<name>A0A8H4VWN9_9HELO</name>
<proteinExistence type="inferred from homology"/>
<keyword evidence="1" id="KW-0719">Serine esterase</keyword>
<keyword evidence="2" id="KW-0732">Signal</keyword>
<keyword evidence="7" id="KW-1185">Reference proteome</keyword>
<dbReference type="AlphaFoldDB" id="A0A8H4VWN9"/>
<dbReference type="InterPro" id="IPR011118">
    <property type="entry name" value="Tannase/feruloyl_esterase"/>
</dbReference>
<protein>
    <recommendedName>
        <fullName evidence="5">Carboxylic ester hydrolase</fullName>
        <ecNumber evidence="5">3.1.1.-</ecNumber>
    </recommendedName>
</protein>
<dbReference type="OrthoDB" id="3039123at2759"/>
<evidence type="ECO:0000256" key="1">
    <source>
        <dbReference type="ARBA" id="ARBA00022487"/>
    </source>
</evidence>
<gene>
    <name evidence="6" type="ORF">G7Y89_g12753</name>
</gene>
<dbReference type="PANTHER" id="PTHR33938:SF8">
    <property type="entry name" value="CARBOXYLIC ESTER HYDROLASE"/>
    <property type="match status" value="1"/>
</dbReference>
<evidence type="ECO:0000313" key="6">
    <source>
        <dbReference type="EMBL" id="KAF4625408.1"/>
    </source>
</evidence>